<organism evidence="6 7">
    <name type="scientific">Caenorhabditis nigoni</name>
    <dbReference type="NCBI Taxonomy" id="1611254"/>
    <lineage>
        <taxon>Eukaryota</taxon>
        <taxon>Metazoa</taxon>
        <taxon>Ecdysozoa</taxon>
        <taxon>Nematoda</taxon>
        <taxon>Chromadorea</taxon>
        <taxon>Rhabditida</taxon>
        <taxon>Rhabditina</taxon>
        <taxon>Rhabditomorpha</taxon>
        <taxon>Rhabditoidea</taxon>
        <taxon>Rhabditidae</taxon>
        <taxon>Peloderinae</taxon>
        <taxon>Caenorhabditis</taxon>
    </lineage>
</organism>
<dbReference type="Gene3D" id="2.60.120.290">
    <property type="entry name" value="Spermadhesin, CUB domain"/>
    <property type="match status" value="2"/>
</dbReference>
<dbReference type="FunFam" id="2.60.120.290:FF:000001">
    <property type="entry name" value="CUB and sushi domain-containing protein 3 isoform X1"/>
    <property type="match status" value="1"/>
</dbReference>
<evidence type="ECO:0000256" key="3">
    <source>
        <dbReference type="PROSITE-ProRule" id="PRU00059"/>
    </source>
</evidence>
<dbReference type="Proteomes" id="UP000230233">
    <property type="component" value="Chromosome V"/>
</dbReference>
<evidence type="ECO:0000259" key="5">
    <source>
        <dbReference type="PROSITE" id="PS01180"/>
    </source>
</evidence>
<evidence type="ECO:0000313" key="6">
    <source>
        <dbReference type="EMBL" id="PIC25628.1"/>
    </source>
</evidence>
<dbReference type="SUPFAM" id="SSF49854">
    <property type="entry name" value="Spermadhesin, CUB domain"/>
    <property type="match status" value="2"/>
</dbReference>
<sequence>MKLFVFLFLPFLCYAQQHSSYDGTTGVIYSPNYPGDYPNSADYIYTITVPTGNFIHLTFFDFLTEDSYDYMTVENYTLSGDQTGFAIDIQASQATLTFKSDLTTTYRGFAIQYDQVPVGSVFMPSDQCSNWSLTSTYGIVTSPNYPENYPDNMSCGVTIEVENGHLISLQFLAFQTEDSYDIVTVYDADNNDDSKVLGTFSGKAVPQTLTSTGNTMRIQFSSDLVKNFSGFSALYTSFVSNDFKRGVLPQTYTTDSILKRENQKLLDWLKKKAGSNTVINTIGSN</sequence>
<comment type="caution">
    <text evidence="3">Lacks conserved residue(s) required for the propagation of feature annotation.</text>
</comment>
<dbReference type="SMART" id="SM00042">
    <property type="entry name" value="CUB"/>
    <property type="match status" value="2"/>
</dbReference>
<keyword evidence="7" id="KW-1185">Reference proteome</keyword>
<dbReference type="CDD" id="cd00041">
    <property type="entry name" value="CUB"/>
    <property type="match status" value="2"/>
</dbReference>
<keyword evidence="2 3" id="KW-1015">Disulfide bond</keyword>
<gene>
    <name evidence="6" type="primary">Cni-W02G9.4</name>
    <name evidence="6" type="synonym">Cnig_chr_V.g18486</name>
    <name evidence="6" type="ORF">B9Z55_018486</name>
</gene>
<name>A0A2G5TED6_9PELO</name>
<protein>
    <recommendedName>
        <fullName evidence="5">CUB domain-containing protein</fullName>
    </recommendedName>
</protein>
<dbReference type="PROSITE" id="PS01180">
    <property type="entry name" value="CUB"/>
    <property type="match status" value="2"/>
</dbReference>
<keyword evidence="1" id="KW-0677">Repeat</keyword>
<evidence type="ECO:0000256" key="2">
    <source>
        <dbReference type="ARBA" id="ARBA00023157"/>
    </source>
</evidence>
<evidence type="ECO:0000256" key="4">
    <source>
        <dbReference type="SAM" id="SignalP"/>
    </source>
</evidence>
<accession>A0A2G5TED6</accession>
<feature type="chain" id="PRO_5013848718" description="CUB domain-containing protein" evidence="4">
    <location>
        <begin position="16"/>
        <end position="285"/>
    </location>
</feature>
<keyword evidence="4" id="KW-0732">Signal</keyword>
<feature type="domain" description="CUB" evidence="5">
    <location>
        <begin position="128"/>
        <end position="238"/>
    </location>
</feature>
<dbReference type="Pfam" id="PF00431">
    <property type="entry name" value="CUB"/>
    <property type="match status" value="2"/>
</dbReference>
<comment type="caution">
    <text evidence="6">The sequence shown here is derived from an EMBL/GenBank/DDBJ whole genome shotgun (WGS) entry which is preliminary data.</text>
</comment>
<evidence type="ECO:0000313" key="7">
    <source>
        <dbReference type="Proteomes" id="UP000230233"/>
    </source>
</evidence>
<dbReference type="InterPro" id="IPR000859">
    <property type="entry name" value="CUB_dom"/>
</dbReference>
<dbReference type="PANTHER" id="PTHR24251">
    <property type="entry name" value="OVOCHYMASE-RELATED"/>
    <property type="match status" value="1"/>
</dbReference>
<dbReference type="OrthoDB" id="6365689at2759"/>
<proteinExistence type="predicted"/>
<evidence type="ECO:0000256" key="1">
    <source>
        <dbReference type="ARBA" id="ARBA00022737"/>
    </source>
</evidence>
<dbReference type="EMBL" id="PDUG01000005">
    <property type="protein sequence ID" value="PIC25628.1"/>
    <property type="molecule type" value="Genomic_DNA"/>
</dbReference>
<feature type="signal peptide" evidence="4">
    <location>
        <begin position="1"/>
        <end position="15"/>
    </location>
</feature>
<dbReference type="STRING" id="1611254.A0A2G5TED6"/>
<reference evidence="7" key="1">
    <citation type="submission" date="2017-10" db="EMBL/GenBank/DDBJ databases">
        <title>Rapid genome shrinkage in a self-fertile nematode reveals novel sperm competition proteins.</title>
        <authorList>
            <person name="Yin D."/>
            <person name="Schwarz E.M."/>
            <person name="Thomas C.G."/>
            <person name="Felde R.L."/>
            <person name="Korf I.F."/>
            <person name="Cutter A.D."/>
            <person name="Schartner C.M."/>
            <person name="Ralston E.J."/>
            <person name="Meyer B.J."/>
            <person name="Haag E.S."/>
        </authorList>
    </citation>
    <scope>NUCLEOTIDE SEQUENCE [LARGE SCALE GENOMIC DNA]</scope>
    <source>
        <strain evidence="7">JU1422</strain>
    </source>
</reference>
<dbReference type="PANTHER" id="PTHR24251:SF30">
    <property type="entry name" value="MEMBRANE FRIZZLED-RELATED PROTEIN"/>
    <property type="match status" value="1"/>
</dbReference>
<feature type="domain" description="CUB" evidence="5">
    <location>
        <begin position="13"/>
        <end position="116"/>
    </location>
</feature>
<feature type="disulfide bond" evidence="3">
    <location>
        <begin position="128"/>
        <end position="155"/>
    </location>
</feature>
<dbReference type="InterPro" id="IPR035914">
    <property type="entry name" value="Sperma_CUB_dom_sf"/>
</dbReference>
<dbReference type="AlphaFoldDB" id="A0A2G5TED6"/>